<sequence>MATLYQHGDSHSGGKIISNAWFISEDGKLAPCEFYFSPLGKDQAADFGVSGMKEFLREFMERVKEKGLDKTVALRLFSHKGYTEAFEITEGRANFNLLPGQFPEGDMEKDTTETMWFSVRSGW</sequence>
<gene>
    <name evidence="1" type="ORF">PCON_13444</name>
</gene>
<reference evidence="1 2" key="1">
    <citation type="journal article" date="2013" name="PLoS Genet.">
        <title>The genome and development-dependent transcriptomes of Pyronema confluens: a window into fungal evolution.</title>
        <authorList>
            <person name="Traeger S."/>
            <person name="Altegoer F."/>
            <person name="Freitag M."/>
            <person name="Gabaldon T."/>
            <person name="Kempken F."/>
            <person name="Kumar A."/>
            <person name="Marcet-Houben M."/>
            <person name="Poggeler S."/>
            <person name="Stajich J.E."/>
            <person name="Nowrousian M."/>
        </authorList>
    </citation>
    <scope>NUCLEOTIDE SEQUENCE [LARGE SCALE GENOMIC DNA]</scope>
    <source>
        <strain evidence="2">CBS 100304</strain>
        <tissue evidence="1">Vegetative mycelium</tissue>
    </source>
</reference>
<accession>U4LKG3</accession>
<dbReference type="EMBL" id="HF935890">
    <property type="protein sequence ID" value="CCX32604.1"/>
    <property type="molecule type" value="Genomic_DNA"/>
</dbReference>
<keyword evidence="2" id="KW-1185">Reference proteome</keyword>
<evidence type="ECO:0000313" key="1">
    <source>
        <dbReference type="EMBL" id="CCX32604.1"/>
    </source>
</evidence>
<name>U4LKG3_PYROM</name>
<proteinExistence type="predicted"/>
<dbReference type="AlphaFoldDB" id="U4LKG3"/>
<dbReference type="STRING" id="1076935.U4LKG3"/>
<dbReference type="Proteomes" id="UP000018144">
    <property type="component" value="Unassembled WGS sequence"/>
</dbReference>
<dbReference type="OrthoDB" id="2322999at2759"/>
<protein>
    <submittedName>
        <fullName evidence="1">Uncharacterized protein</fullName>
    </submittedName>
</protein>
<evidence type="ECO:0000313" key="2">
    <source>
        <dbReference type="Proteomes" id="UP000018144"/>
    </source>
</evidence>
<organism evidence="1 2">
    <name type="scientific">Pyronema omphalodes (strain CBS 100304)</name>
    <name type="common">Pyronema confluens</name>
    <dbReference type="NCBI Taxonomy" id="1076935"/>
    <lineage>
        <taxon>Eukaryota</taxon>
        <taxon>Fungi</taxon>
        <taxon>Dikarya</taxon>
        <taxon>Ascomycota</taxon>
        <taxon>Pezizomycotina</taxon>
        <taxon>Pezizomycetes</taxon>
        <taxon>Pezizales</taxon>
        <taxon>Pyronemataceae</taxon>
        <taxon>Pyronema</taxon>
    </lineage>
</organism>